<name>A0A9P3UP18_LYOSH</name>
<keyword evidence="1" id="KW-0378">Hydrolase</keyword>
<dbReference type="EMBL" id="BRPK01000011">
    <property type="protein sequence ID" value="GLB42234.1"/>
    <property type="molecule type" value="Genomic_DNA"/>
</dbReference>
<dbReference type="Proteomes" id="UP001063166">
    <property type="component" value="Unassembled WGS sequence"/>
</dbReference>
<accession>A0A9P3UP18</accession>
<sequence>MRGSPALRLQAEAVFSGRKGSDKFLEYEFKDNKGTAHGHAARPNLNIPEAREAHEKAFQKAVDWFTSAPPV</sequence>
<gene>
    <name evidence="1" type="ORF">LshimejAT787_1102490</name>
</gene>
<protein>
    <submittedName>
        <fullName evidence="1">Dienelactone hydrolase endo-1,3,1,4-beta-D-glucanase</fullName>
    </submittedName>
</protein>
<reference evidence="1" key="1">
    <citation type="submission" date="2022-07" db="EMBL/GenBank/DDBJ databases">
        <title>The genome of Lyophyllum shimeji provides insight into the initial evolution of ectomycorrhizal fungal genome.</title>
        <authorList>
            <person name="Kobayashi Y."/>
            <person name="Shibata T."/>
            <person name="Hirakawa H."/>
            <person name="Shigenobu S."/>
            <person name="Nishiyama T."/>
            <person name="Yamada A."/>
            <person name="Hasebe M."/>
            <person name="Kawaguchi M."/>
        </authorList>
    </citation>
    <scope>NUCLEOTIDE SEQUENCE</scope>
    <source>
        <strain evidence="1">AT787</strain>
    </source>
</reference>
<dbReference type="AlphaFoldDB" id="A0A9P3UP18"/>
<dbReference type="GO" id="GO:0016787">
    <property type="term" value="F:hydrolase activity"/>
    <property type="evidence" value="ECO:0007669"/>
    <property type="project" value="UniProtKB-KW"/>
</dbReference>
<organism evidence="1 2">
    <name type="scientific">Lyophyllum shimeji</name>
    <name type="common">Hon-shimeji</name>
    <name type="synonym">Tricholoma shimeji</name>
    <dbReference type="NCBI Taxonomy" id="47721"/>
    <lineage>
        <taxon>Eukaryota</taxon>
        <taxon>Fungi</taxon>
        <taxon>Dikarya</taxon>
        <taxon>Basidiomycota</taxon>
        <taxon>Agaricomycotina</taxon>
        <taxon>Agaricomycetes</taxon>
        <taxon>Agaricomycetidae</taxon>
        <taxon>Agaricales</taxon>
        <taxon>Tricholomatineae</taxon>
        <taxon>Lyophyllaceae</taxon>
        <taxon>Lyophyllum</taxon>
    </lineage>
</organism>
<evidence type="ECO:0000313" key="1">
    <source>
        <dbReference type="EMBL" id="GLB42234.1"/>
    </source>
</evidence>
<comment type="caution">
    <text evidence="1">The sequence shown here is derived from an EMBL/GenBank/DDBJ whole genome shotgun (WGS) entry which is preliminary data.</text>
</comment>
<dbReference type="OrthoDB" id="10019231at2759"/>
<keyword evidence="2" id="KW-1185">Reference proteome</keyword>
<evidence type="ECO:0000313" key="2">
    <source>
        <dbReference type="Proteomes" id="UP001063166"/>
    </source>
</evidence>
<proteinExistence type="predicted"/>